<sequence>MIRLETITPENWRVDLAVSANQLSFVAPRERILARAYAYRAEHSCAFIIFNNDIPIGMVLYYDYPKGQTYELSQFFIDERYQGRGYGYQAMLQVFDVMLADGRYQQVRLCYTADNPAARRFYDSLGFQLTSEGDDEEIVMVRPLS</sequence>
<dbReference type="RefSeq" id="WP_168549196.1">
    <property type="nucleotide sequence ID" value="NZ_JAAXPR010000009.1"/>
</dbReference>
<reference evidence="2 3" key="1">
    <citation type="submission" date="2020-04" db="EMBL/GenBank/DDBJ databases">
        <title>MicrobeNet Type strains.</title>
        <authorList>
            <person name="Nicholson A.C."/>
        </authorList>
    </citation>
    <scope>NUCLEOTIDE SEQUENCE [LARGE SCALE GENOMIC DNA]</scope>
    <source>
        <strain evidence="2 3">CCUG 69612</strain>
    </source>
</reference>
<dbReference type="InterPro" id="IPR016181">
    <property type="entry name" value="Acyl_CoA_acyltransferase"/>
</dbReference>
<evidence type="ECO:0000259" key="1">
    <source>
        <dbReference type="PROSITE" id="PS51186"/>
    </source>
</evidence>
<evidence type="ECO:0000313" key="2">
    <source>
        <dbReference type="EMBL" id="NKZ20441.1"/>
    </source>
</evidence>
<dbReference type="EMBL" id="JAAXPR010000009">
    <property type="protein sequence ID" value="NKZ20441.1"/>
    <property type="molecule type" value="Genomic_DNA"/>
</dbReference>
<evidence type="ECO:0000313" key="3">
    <source>
        <dbReference type="Proteomes" id="UP000522720"/>
    </source>
</evidence>
<dbReference type="GO" id="GO:0016747">
    <property type="term" value="F:acyltransferase activity, transferring groups other than amino-acyl groups"/>
    <property type="evidence" value="ECO:0007669"/>
    <property type="project" value="InterPro"/>
</dbReference>
<gene>
    <name evidence="2" type="ORF">HF992_06215</name>
</gene>
<dbReference type="Gene3D" id="3.40.630.30">
    <property type="match status" value="1"/>
</dbReference>
<dbReference type="Proteomes" id="UP000522720">
    <property type="component" value="Unassembled WGS sequence"/>
</dbReference>
<name>A0A7X6MZX3_9STRE</name>
<dbReference type="AlphaFoldDB" id="A0A7X6MZX3"/>
<dbReference type="InterPro" id="IPR000182">
    <property type="entry name" value="GNAT_dom"/>
</dbReference>
<organism evidence="2 3">
    <name type="scientific">Streptococcus ovuberis</name>
    <dbReference type="NCBI Taxonomy" id="1936207"/>
    <lineage>
        <taxon>Bacteria</taxon>
        <taxon>Bacillati</taxon>
        <taxon>Bacillota</taxon>
        <taxon>Bacilli</taxon>
        <taxon>Lactobacillales</taxon>
        <taxon>Streptococcaceae</taxon>
        <taxon>Streptococcus</taxon>
    </lineage>
</organism>
<keyword evidence="2" id="KW-0808">Transferase</keyword>
<accession>A0A7X6MZX3</accession>
<dbReference type="Pfam" id="PF00583">
    <property type="entry name" value="Acetyltransf_1"/>
    <property type="match status" value="1"/>
</dbReference>
<dbReference type="SUPFAM" id="SSF55729">
    <property type="entry name" value="Acyl-CoA N-acyltransferases (Nat)"/>
    <property type="match status" value="1"/>
</dbReference>
<dbReference type="CDD" id="cd04301">
    <property type="entry name" value="NAT_SF"/>
    <property type="match status" value="1"/>
</dbReference>
<protein>
    <submittedName>
        <fullName evidence="2">GNAT family N-acetyltransferase</fullName>
    </submittedName>
</protein>
<proteinExistence type="predicted"/>
<comment type="caution">
    <text evidence="2">The sequence shown here is derived from an EMBL/GenBank/DDBJ whole genome shotgun (WGS) entry which is preliminary data.</text>
</comment>
<dbReference type="PROSITE" id="PS51186">
    <property type="entry name" value="GNAT"/>
    <property type="match status" value="1"/>
</dbReference>
<keyword evidence="3" id="KW-1185">Reference proteome</keyword>
<feature type="domain" description="N-acetyltransferase" evidence="1">
    <location>
        <begin position="2"/>
        <end position="145"/>
    </location>
</feature>